<dbReference type="GO" id="GO:0007399">
    <property type="term" value="P:nervous system development"/>
    <property type="evidence" value="ECO:0007669"/>
    <property type="project" value="UniProtKB-ARBA"/>
</dbReference>
<evidence type="ECO:0000256" key="5">
    <source>
        <dbReference type="ARBA" id="ARBA00023043"/>
    </source>
</evidence>
<keyword evidence="5" id="KW-0040">ANK repeat</keyword>
<dbReference type="Proteomes" id="UP000005408">
    <property type="component" value="Unassembled WGS sequence"/>
</dbReference>
<feature type="region of interest" description="Disordered" evidence="7">
    <location>
        <begin position="731"/>
        <end position="753"/>
    </location>
</feature>
<reference evidence="9" key="1">
    <citation type="submission" date="2022-08" db="UniProtKB">
        <authorList>
            <consortium name="EnsemblMetazoa"/>
        </authorList>
    </citation>
    <scope>IDENTIFICATION</scope>
    <source>
        <strain evidence="9">05x7-T-G4-1.051#20</strain>
    </source>
</reference>
<dbReference type="EnsemblMetazoa" id="G26463.2">
    <property type="protein sequence ID" value="G26463.2:cds"/>
    <property type="gene ID" value="G26463"/>
</dbReference>
<dbReference type="GO" id="GO:0005783">
    <property type="term" value="C:endoplasmic reticulum"/>
    <property type="evidence" value="ECO:0007669"/>
    <property type="project" value="UniProtKB-SubCell"/>
</dbReference>
<dbReference type="EnsemblMetazoa" id="G26463.1">
    <property type="protein sequence ID" value="G26463.1:cds"/>
    <property type="gene ID" value="G26463"/>
</dbReference>
<dbReference type="InterPro" id="IPR011320">
    <property type="entry name" value="RNase_H1_N"/>
</dbReference>
<accession>A0A8W8L360</accession>
<dbReference type="PANTHER" id="PTHR12349">
    <property type="entry name" value="ANKYRIN REPEAT AND LEM DOMAIN-CONTAINING PROTEIN 2"/>
    <property type="match status" value="1"/>
</dbReference>
<dbReference type="SUPFAM" id="SSF48403">
    <property type="entry name" value="Ankyrin repeat"/>
    <property type="match status" value="1"/>
</dbReference>
<dbReference type="Gene3D" id="1.10.720.40">
    <property type="match status" value="1"/>
</dbReference>
<keyword evidence="4" id="KW-0256">Endoplasmic reticulum</keyword>
<dbReference type="InterPro" id="IPR011015">
    <property type="entry name" value="LEM/LEM-like_dom_sf"/>
</dbReference>
<dbReference type="OMA" id="MAVKACA"/>
<proteinExistence type="inferred from homology"/>
<evidence type="ECO:0000256" key="3">
    <source>
        <dbReference type="ARBA" id="ARBA00022618"/>
    </source>
</evidence>
<evidence type="ECO:0000259" key="8">
    <source>
        <dbReference type="PROSITE" id="PS50954"/>
    </source>
</evidence>
<evidence type="ECO:0000256" key="7">
    <source>
        <dbReference type="SAM" id="MobiDB-lite"/>
    </source>
</evidence>
<comment type="subcellular location">
    <subcellularLocation>
        <location evidence="1">Endoplasmic reticulum</location>
    </subcellularLocation>
</comment>
<feature type="region of interest" description="Disordered" evidence="7">
    <location>
        <begin position="858"/>
        <end position="894"/>
    </location>
</feature>
<dbReference type="PANTHER" id="PTHR12349:SF4">
    <property type="entry name" value="ANKYRIN REPEAT AND LEM DOMAIN-CONTAINING PROTEIN 2"/>
    <property type="match status" value="1"/>
</dbReference>
<evidence type="ECO:0000256" key="1">
    <source>
        <dbReference type="ARBA" id="ARBA00004240"/>
    </source>
</evidence>
<keyword evidence="6" id="KW-0131">Cell cycle</keyword>
<dbReference type="Pfam" id="PF01693">
    <property type="entry name" value="Cauli_VI"/>
    <property type="match status" value="1"/>
</dbReference>
<dbReference type="InterPro" id="IPR056237">
    <property type="entry name" value="ANKLE2_3rd"/>
</dbReference>
<dbReference type="CDD" id="cd12940">
    <property type="entry name" value="LEM_LAP2_LEMD1"/>
    <property type="match status" value="1"/>
</dbReference>
<keyword evidence="10" id="KW-1185">Reference proteome</keyword>
<evidence type="ECO:0000256" key="6">
    <source>
        <dbReference type="ARBA" id="ARBA00023306"/>
    </source>
</evidence>
<dbReference type="Gene3D" id="3.40.970.10">
    <property type="entry name" value="Ribonuclease H1, N-terminal domain"/>
    <property type="match status" value="1"/>
</dbReference>
<feature type="region of interest" description="Disordered" evidence="7">
    <location>
        <begin position="57"/>
        <end position="79"/>
    </location>
</feature>
<dbReference type="AlphaFoldDB" id="A0A8W8L360"/>
<dbReference type="GO" id="GO:0051301">
    <property type="term" value="P:cell division"/>
    <property type="evidence" value="ECO:0007669"/>
    <property type="project" value="UniProtKB-KW"/>
</dbReference>
<evidence type="ECO:0000256" key="4">
    <source>
        <dbReference type="ARBA" id="ARBA00022824"/>
    </source>
</evidence>
<protein>
    <recommendedName>
        <fullName evidence="8">LEM domain-containing protein</fullName>
    </recommendedName>
</protein>
<dbReference type="SMART" id="SM00248">
    <property type="entry name" value="ANK"/>
    <property type="match status" value="2"/>
</dbReference>
<dbReference type="Gene3D" id="1.25.40.20">
    <property type="entry name" value="Ankyrin repeat-containing domain"/>
    <property type="match status" value="1"/>
</dbReference>
<dbReference type="FunFam" id="1.25.40.20:FF:000072">
    <property type="entry name" value="Ankyrin repeat and LEM domain containing 2"/>
    <property type="match status" value="1"/>
</dbReference>
<dbReference type="OrthoDB" id="7446186at2759"/>
<dbReference type="InterPro" id="IPR002110">
    <property type="entry name" value="Ankyrin_rpt"/>
</dbReference>
<dbReference type="Pfam" id="PF24567">
    <property type="entry name" value="ANKLE2_3rd"/>
    <property type="match status" value="1"/>
</dbReference>
<dbReference type="Pfam" id="PF03020">
    <property type="entry name" value="LEM"/>
    <property type="match status" value="1"/>
</dbReference>
<feature type="region of interest" description="Disordered" evidence="7">
    <location>
        <begin position="1105"/>
        <end position="1135"/>
    </location>
</feature>
<dbReference type="PROSITE" id="PS50954">
    <property type="entry name" value="LEM"/>
    <property type="match status" value="1"/>
</dbReference>
<dbReference type="GO" id="GO:0051721">
    <property type="term" value="F:protein phosphatase 2A binding"/>
    <property type="evidence" value="ECO:0007669"/>
    <property type="project" value="TreeGrafter"/>
</dbReference>
<name>A0A8W8L360_MAGGI</name>
<feature type="compositionally biased region" description="Basic and acidic residues" evidence="7">
    <location>
        <begin position="731"/>
        <end position="751"/>
    </location>
</feature>
<organism evidence="9 10">
    <name type="scientific">Magallana gigas</name>
    <name type="common">Pacific oyster</name>
    <name type="synonym">Crassostrea gigas</name>
    <dbReference type="NCBI Taxonomy" id="29159"/>
    <lineage>
        <taxon>Eukaryota</taxon>
        <taxon>Metazoa</taxon>
        <taxon>Spiralia</taxon>
        <taxon>Lophotrochozoa</taxon>
        <taxon>Mollusca</taxon>
        <taxon>Bivalvia</taxon>
        <taxon>Autobranchia</taxon>
        <taxon>Pteriomorphia</taxon>
        <taxon>Ostreida</taxon>
        <taxon>Ostreoidea</taxon>
        <taxon>Ostreidae</taxon>
        <taxon>Magallana</taxon>
    </lineage>
</organism>
<evidence type="ECO:0000313" key="10">
    <source>
        <dbReference type="Proteomes" id="UP000005408"/>
    </source>
</evidence>
<dbReference type="SUPFAM" id="SSF63451">
    <property type="entry name" value="LEM domain"/>
    <property type="match status" value="1"/>
</dbReference>
<dbReference type="InterPro" id="IPR037056">
    <property type="entry name" value="RNase_H1_N_sf"/>
</dbReference>
<keyword evidence="3" id="KW-0132">Cell division</keyword>
<comment type="similarity">
    <text evidence="2">Belongs to the ANKLE2 family.</text>
</comment>
<evidence type="ECO:0000256" key="2">
    <source>
        <dbReference type="ARBA" id="ARBA00007597"/>
    </source>
</evidence>
<dbReference type="GO" id="GO:0031468">
    <property type="term" value="P:nuclear membrane reassembly"/>
    <property type="evidence" value="ECO:0007669"/>
    <property type="project" value="UniProtKB-ARBA"/>
</dbReference>
<feature type="compositionally biased region" description="Polar residues" evidence="7">
    <location>
        <begin position="1125"/>
        <end position="1135"/>
    </location>
</feature>
<dbReference type="InterPro" id="IPR003887">
    <property type="entry name" value="LEM_dom"/>
</dbReference>
<feature type="region of interest" description="Disordered" evidence="7">
    <location>
        <begin position="433"/>
        <end position="452"/>
    </location>
</feature>
<feature type="domain" description="LEM" evidence="8">
    <location>
        <begin position="5"/>
        <end position="49"/>
    </location>
</feature>
<evidence type="ECO:0000313" key="9">
    <source>
        <dbReference type="EnsemblMetazoa" id="G26463.2:cds"/>
    </source>
</evidence>
<sequence length="1157" mass="129762">MDQILEAVKKLSIDDLKIKLTDFGVNVGPILPTTKLIFQKKLAKKLYEQQQPLCDAAEGTQSETDVKELQTEGSTKTSEHACKIEPAEVSRTREELSVAEVTVYYGVCPPLNVGINSDETEDQTFVFTDKKLALQTVKKFSGARFKCFKTKEDAEKFSNSSPDDIASPWKPTTKNGNGAIATLGTGVSVESCPFKGPKPQELTNLRKAIETGDVVTVESLVWDNPRFLVSSGDTPVILQEGPRYNALHIAARSNQAGICQLLLDTLEDPSFIDKLYGHTNETDCTRSNRINFIVDLYINTPDKGGCEVPLHFACKHGFAEVVAVLISHPKTDKSVRNKYNETPKEIICSRVQNATADLKAEIRELMEGQYFVPLLRSEDNSSQPFIGTPWSPESSRCGVNVPPMSWSPRDPLMAVKACAGPMTPSKADLFHKRWNTPPSNSPKDVKRKFYSTKREDSEKGLERIGRELAHDMGIPWVEYWDFLQTYTDMTSDDGLDLLEEYLQKQSLALCIEEALGKLDLLSNSFHSFKYNQMDMSVNQSKDGIGSINGSWLMSPLTDIEESIHEHEIVDIDKYLHGNIMDQVRCRASNGTVPSTEAMKKSVRLDESFTTPKKNIYEYGRMNQSMEWSMDSSDWSQESFTGILTPMSCLSALFSKLSLLDRSRRQSRLSGSPGCLSISCMGAGYPGRVKSTLRERNKMEASDVHCNGSVVHDTGDKTQDSERTYIREAKFRPDNNNCDDLKNSNTKEEKQNTDGYQSTELFVVDDNLNTVGSRTDEQLDSPIVMDNAGTVQNHITEDRNWREETRTSSTSSCEEEPHVVESCQTDEIVQTKIQRKPDDQVDDLVNQFNDKVILDTSVDSNKDSASVKSDKELQTPRKRLTFSEDTTEDKMESSVEMEETCNTCHLDITLQLDKDRVPSFEFQSMFEMLTERKVLENQKPGPKKRVIYSRDIILDLAGKNLEDVSSVVLNVAIVPPNSTVAEMTIFSNIPFFVIRGSQFKPGNTFPSQLPAMVDVVFNFVKDSVTSALAVANKSRGKIYFISGYQPSKTDLDVYRAVQGKEVGKENYPLVHRWRALVSSRMANPNCCWPSPARSRFQGNLSASFPQVSSPHKAPESPVVFYRSPVPRSTPTRQKMSATWSMPNIKAQLFPRSPLAERK</sequence>
<dbReference type="InterPro" id="IPR036770">
    <property type="entry name" value="Ankyrin_rpt-contain_sf"/>
</dbReference>